<dbReference type="Proteomes" id="UP001519332">
    <property type="component" value="Unassembled WGS sequence"/>
</dbReference>
<organism evidence="7 8">
    <name type="scientific">Kibdelosporangium banguiense</name>
    <dbReference type="NCBI Taxonomy" id="1365924"/>
    <lineage>
        <taxon>Bacteria</taxon>
        <taxon>Bacillati</taxon>
        <taxon>Actinomycetota</taxon>
        <taxon>Actinomycetes</taxon>
        <taxon>Pseudonocardiales</taxon>
        <taxon>Pseudonocardiaceae</taxon>
        <taxon>Kibdelosporangium</taxon>
    </lineage>
</organism>
<keyword evidence="4" id="KW-0808">Transferase</keyword>
<dbReference type="NCBIfam" id="TIGR00027">
    <property type="entry name" value="mthyl_TIGR00027"/>
    <property type="match status" value="1"/>
</dbReference>
<protein>
    <recommendedName>
        <fullName evidence="6">S-adenosyl-L-methionine-dependent methyltransferase</fullName>
        <ecNumber evidence="6">2.1.1.-</ecNumber>
    </recommendedName>
</protein>
<evidence type="ECO:0000256" key="6">
    <source>
        <dbReference type="RuleBase" id="RU362030"/>
    </source>
</evidence>
<gene>
    <name evidence="7" type="ORF">JOF56_005626</name>
</gene>
<keyword evidence="5 6" id="KW-0949">S-adenosyl-L-methionine</keyword>
<reference evidence="7 8" key="1">
    <citation type="submission" date="2021-03" db="EMBL/GenBank/DDBJ databases">
        <title>Sequencing the genomes of 1000 actinobacteria strains.</title>
        <authorList>
            <person name="Klenk H.-P."/>
        </authorList>
    </citation>
    <scope>NUCLEOTIDE SEQUENCE [LARGE SCALE GENOMIC DNA]</scope>
    <source>
        <strain evidence="7 8">DSM 46670</strain>
    </source>
</reference>
<dbReference type="SUPFAM" id="SSF53335">
    <property type="entry name" value="S-adenosyl-L-methionine-dependent methyltransferases"/>
    <property type="match status" value="1"/>
</dbReference>
<name>A0ABS4TMW7_9PSEU</name>
<keyword evidence="8" id="KW-1185">Reference proteome</keyword>
<evidence type="ECO:0000313" key="8">
    <source>
        <dbReference type="Proteomes" id="UP001519332"/>
    </source>
</evidence>
<sequence length="216" mass="23485">MESSADRVQAANAAFMAHTAIQARFYDDYLLAASTAGCLQIVLLAAGLDTRAFRLDWPDEVRLYELDSPQLLAYKEKILSASAAVARGGRTVLDVDLRSDWPARLIDAGFEPSGRTAWLVQGVLMYLSETEAGRLFTSIGRLSAAGSRLACEQTGGRAGDREDPVEQLWKGGLGSRTVDWLSRHGWDVQLYRGTELASAYELAPPPAVSFVIATMT</sequence>
<dbReference type="GO" id="GO:0032259">
    <property type="term" value="P:methylation"/>
    <property type="evidence" value="ECO:0007669"/>
    <property type="project" value="UniProtKB-KW"/>
</dbReference>
<dbReference type="GO" id="GO:0008168">
    <property type="term" value="F:methyltransferase activity"/>
    <property type="evidence" value="ECO:0007669"/>
    <property type="project" value="UniProtKB-KW"/>
</dbReference>
<dbReference type="InterPro" id="IPR029063">
    <property type="entry name" value="SAM-dependent_MTases_sf"/>
</dbReference>
<evidence type="ECO:0000256" key="3">
    <source>
        <dbReference type="ARBA" id="ARBA00022603"/>
    </source>
</evidence>
<dbReference type="PANTHER" id="PTHR43619">
    <property type="entry name" value="S-ADENOSYL-L-METHIONINE-DEPENDENT METHYLTRANSFERASE YKTD-RELATED"/>
    <property type="match status" value="1"/>
</dbReference>
<keyword evidence="3 6" id="KW-0489">Methyltransferase</keyword>
<evidence type="ECO:0000256" key="4">
    <source>
        <dbReference type="ARBA" id="ARBA00022679"/>
    </source>
</evidence>
<comment type="function">
    <text evidence="1 6">Exhibits S-adenosyl-L-methionine-dependent methyltransferase activity.</text>
</comment>
<evidence type="ECO:0000313" key="7">
    <source>
        <dbReference type="EMBL" id="MBP2325241.1"/>
    </source>
</evidence>
<comment type="similarity">
    <text evidence="2 6">Belongs to the UPF0677 family.</text>
</comment>
<dbReference type="InterPro" id="IPR007213">
    <property type="entry name" value="Ppm1/Ppm2/Tcmp"/>
</dbReference>
<dbReference type="PANTHER" id="PTHR43619:SF2">
    <property type="entry name" value="S-ADENOSYL-L-METHIONINE-DEPENDENT METHYLTRANSFERASES SUPERFAMILY PROTEIN"/>
    <property type="match status" value="1"/>
</dbReference>
<evidence type="ECO:0000256" key="2">
    <source>
        <dbReference type="ARBA" id="ARBA00008138"/>
    </source>
</evidence>
<proteinExistence type="inferred from homology"/>
<dbReference type="Pfam" id="PF04072">
    <property type="entry name" value="LCM"/>
    <property type="match status" value="1"/>
</dbReference>
<dbReference type="Gene3D" id="3.40.50.150">
    <property type="entry name" value="Vaccinia Virus protein VP39"/>
    <property type="match status" value="1"/>
</dbReference>
<dbReference type="RefSeq" id="WP_209642463.1">
    <property type="nucleotide sequence ID" value="NZ_JAGINW010000001.1"/>
</dbReference>
<dbReference type="EMBL" id="JAGINW010000001">
    <property type="protein sequence ID" value="MBP2325241.1"/>
    <property type="molecule type" value="Genomic_DNA"/>
</dbReference>
<dbReference type="InterPro" id="IPR011610">
    <property type="entry name" value="SAM_mthyl_Trfase_ML2640-like"/>
</dbReference>
<dbReference type="EC" id="2.1.1.-" evidence="6"/>
<comment type="caution">
    <text evidence="7">The sequence shown here is derived from an EMBL/GenBank/DDBJ whole genome shotgun (WGS) entry which is preliminary data.</text>
</comment>
<evidence type="ECO:0000256" key="1">
    <source>
        <dbReference type="ARBA" id="ARBA00003907"/>
    </source>
</evidence>
<evidence type="ECO:0000256" key="5">
    <source>
        <dbReference type="ARBA" id="ARBA00022691"/>
    </source>
</evidence>
<accession>A0ABS4TMW7</accession>